<dbReference type="UniPathway" id="UPA00219"/>
<feature type="active site" description="Proton acceptor" evidence="13">
    <location>
        <position position="85"/>
    </location>
</feature>
<evidence type="ECO:0000313" key="19">
    <source>
        <dbReference type="Proteomes" id="UP000295293"/>
    </source>
</evidence>
<dbReference type="GO" id="GO:0009002">
    <property type="term" value="F:serine-type D-Ala-D-Ala carboxypeptidase activity"/>
    <property type="evidence" value="ECO:0007669"/>
    <property type="project" value="UniProtKB-EC"/>
</dbReference>
<dbReference type="Proteomes" id="UP000295293">
    <property type="component" value="Unassembled WGS sequence"/>
</dbReference>
<keyword evidence="6" id="KW-0645">Protease</keyword>
<comment type="function">
    <text evidence="1">Removes C-terminal D-alanyl residues from sugar-peptide cell wall precursors.</text>
</comment>
<keyword evidence="7 16" id="KW-0732">Signal</keyword>
<evidence type="ECO:0000256" key="6">
    <source>
        <dbReference type="ARBA" id="ARBA00022670"/>
    </source>
</evidence>
<dbReference type="EC" id="3.4.16.4" evidence="4"/>
<feature type="active site" description="Acyl-ester intermediate" evidence="13">
    <location>
        <position position="82"/>
    </location>
</feature>
<evidence type="ECO:0000256" key="8">
    <source>
        <dbReference type="ARBA" id="ARBA00022801"/>
    </source>
</evidence>
<dbReference type="GO" id="GO:0008360">
    <property type="term" value="P:regulation of cell shape"/>
    <property type="evidence" value="ECO:0007669"/>
    <property type="project" value="UniProtKB-KW"/>
</dbReference>
<evidence type="ECO:0000256" key="5">
    <source>
        <dbReference type="ARBA" id="ARBA00022645"/>
    </source>
</evidence>
<evidence type="ECO:0000259" key="17">
    <source>
        <dbReference type="SMART" id="SM00936"/>
    </source>
</evidence>
<evidence type="ECO:0000256" key="13">
    <source>
        <dbReference type="PIRSR" id="PIRSR618044-1"/>
    </source>
</evidence>
<dbReference type="GO" id="GO:0009252">
    <property type="term" value="P:peptidoglycan biosynthetic process"/>
    <property type="evidence" value="ECO:0007669"/>
    <property type="project" value="UniProtKB-UniPathway"/>
</dbReference>
<dbReference type="PRINTS" id="PR00725">
    <property type="entry name" value="DADACBPTASE1"/>
</dbReference>
<name>A0A4R6ZAF0_9GAMM</name>
<evidence type="ECO:0000256" key="9">
    <source>
        <dbReference type="ARBA" id="ARBA00022960"/>
    </source>
</evidence>
<comment type="catalytic activity">
    <reaction evidence="12">
        <text>Preferential cleavage: (Ac)2-L-Lys-D-Ala-|-D-Ala. Also transpeptidation of peptidyl-alanyl moieties that are N-acyl substituents of D-alanine.</text>
        <dbReference type="EC" id="3.4.16.4"/>
    </reaction>
</comment>
<dbReference type="OrthoDB" id="9795979at2"/>
<comment type="caution">
    <text evidence="18">The sequence shown here is derived from an EMBL/GenBank/DDBJ whole genome shotgun (WGS) entry which is preliminary data.</text>
</comment>
<comment type="similarity">
    <text evidence="3 15">Belongs to the peptidase S11 family.</text>
</comment>
<gene>
    <name evidence="18" type="ORF">DFR29_101554</name>
</gene>
<keyword evidence="11" id="KW-0961">Cell wall biogenesis/degradation</keyword>
<evidence type="ECO:0000256" key="16">
    <source>
        <dbReference type="SAM" id="SignalP"/>
    </source>
</evidence>
<keyword evidence="10" id="KW-0573">Peptidoglycan synthesis</keyword>
<feature type="domain" description="Peptidase S11 D-Ala-D-Ala carboxypeptidase A C-terminal" evidence="17">
    <location>
        <begin position="299"/>
        <end position="389"/>
    </location>
</feature>
<evidence type="ECO:0000256" key="7">
    <source>
        <dbReference type="ARBA" id="ARBA00022729"/>
    </source>
</evidence>
<dbReference type="PANTHER" id="PTHR21581">
    <property type="entry name" value="D-ALANYL-D-ALANINE CARBOXYPEPTIDASE"/>
    <property type="match status" value="1"/>
</dbReference>
<dbReference type="AlphaFoldDB" id="A0A4R6ZAF0"/>
<keyword evidence="8" id="KW-0378">Hydrolase</keyword>
<accession>A0A4R6ZAF0</accession>
<proteinExistence type="inferred from homology"/>
<evidence type="ECO:0000256" key="10">
    <source>
        <dbReference type="ARBA" id="ARBA00022984"/>
    </source>
</evidence>
<sequence>MSYRLNLLASVLLTTCAGLAVAQTPTPAAATPKPAAVPVPGAIAAPMPPPPSLDAKSWVLMDYATGQILASSNPDERVEPASITKIMTSYVVSAELAAGKVKPDDQVFISENAWRGGGAGTDGSTSFLALNSKVKLHDLLMGMIVQSGNDSAIALAEHLAGSEAVFADLMNEYAKRLGLKDTHFVNASGLSAPDHYTTAHDIASLSRALIRDFPEDYKIYAIKEFEWNGIKQHNRNALLWRDASVDGIKTGHHSAAGYCLTASAKRDDERLITVVMGTKGEKVRADMTQELLNYGFRFYETHKLYSADKPVAEPTLWKGQADTIQLGVSEDVLVTLPRGRYGDLKAAMDVPGRFVAPFSKGQSVGTLRISLDGKPLLERPIVALQEYPEGGFMHRLGDGILLWFKSDEAIQPSKQPDTK</sequence>
<dbReference type="Gene3D" id="3.40.710.10">
    <property type="entry name" value="DD-peptidase/beta-lactamase superfamily"/>
    <property type="match status" value="1"/>
</dbReference>
<dbReference type="InterPro" id="IPR001967">
    <property type="entry name" value="Peptidase_S11_N"/>
</dbReference>
<evidence type="ECO:0000256" key="11">
    <source>
        <dbReference type="ARBA" id="ARBA00023316"/>
    </source>
</evidence>
<reference evidence="18 19" key="1">
    <citation type="submission" date="2019-03" db="EMBL/GenBank/DDBJ databases">
        <title>Genomic Encyclopedia of Type Strains, Phase IV (KMG-IV): sequencing the most valuable type-strain genomes for metagenomic binning, comparative biology and taxonomic classification.</title>
        <authorList>
            <person name="Goeker M."/>
        </authorList>
    </citation>
    <scope>NUCLEOTIDE SEQUENCE [LARGE SCALE GENOMIC DNA]</scope>
    <source>
        <strain evidence="18 19">DSM 21667</strain>
    </source>
</reference>
<evidence type="ECO:0000313" key="18">
    <source>
        <dbReference type="EMBL" id="TDR48930.1"/>
    </source>
</evidence>
<feature type="binding site" evidence="14">
    <location>
        <position position="249"/>
    </location>
    <ligand>
        <name>substrate</name>
    </ligand>
</feature>
<dbReference type="Pfam" id="PF00768">
    <property type="entry name" value="Peptidase_S11"/>
    <property type="match status" value="1"/>
</dbReference>
<protein>
    <recommendedName>
        <fullName evidence="4">serine-type D-Ala-D-Ala carboxypeptidase</fullName>
        <ecNumber evidence="4">3.4.16.4</ecNumber>
    </recommendedName>
</protein>
<feature type="active site" evidence="13">
    <location>
        <position position="147"/>
    </location>
</feature>
<evidence type="ECO:0000256" key="14">
    <source>
        <dbReference type="PIRSR" id="PIRSR618044-2"/>
    </source>
</evidence>
<keyword evidence="9" id="KW-0133">Cell shape</keyword>
<dbReference type="Gene3D" id="2.60.410.10">
    <property type="entry name" value="D-Ala-D-Ala carboxypeptidase, C-terminal domain"/>
    <property type="match status" value="1"/>
</dbReference>
<dbReference type="GO" id="GO:0071555">
    <property type="term" value="P:cell wall organization"/>
    <property type="evidence" value="ECO:0007669"/>
    <property type="project" value="UniProtKB-KW"/>
</dbReference>
<dbReference type="InterPro" id="IPR018044">
    <property type="entry name" value="Peptidase_S11"/>
</dbReference>
<dbReference type="InterPro" id="IPR037167">
    <property type="entry name" value="Peptidase_S11_C_sf"/>
</dbReference>
<dbReference type="InterPro" id="IPR012907">
    <property type="entry name" value="Peptidase_S11_C"/>
</dbReference>
<keyword evidence="19" id="KW-1185">Reference proteome</keyword>
<dbReference type="SMART" id="SM00936">
    <property type="entry name" value="PBP5_C"/>
    <property type="match status" value="1"/>
</dbReference>
<evidence type="ECO:0000256" key="2">
    <source>
        <dbReference type="ARBA" id="ARBA00004752"/>
    </source>
</evidence>
<dbReference type="SUPFAM" id="SSF56601">
    <property type="entry name" value="beta-lactamase/transpeptidase-like"/>
    <property type="match status" value="1"/>
</dbReference>
<comment type="pathway">
    <text evidence="2">Cell wall biogenesis; peptidoglycan biosynthesis.</text>
</comment>
<dbReference type="SUPFAM" id="SSF69189">
    <property type="entry name" value="Penicillin-binding protein associated domain"/>
    <property type="match status" value="1"/>
</dbReference>
<keyword evidence="5" id="KW-0121">Carboxypeptidase</keyword>
<dbReference type="GO" id="GO:0006508">
    <property type="term" value="P:proteolysis"/>
    <property type="evidence" value="ECO:0007669"/>
    <property type="project" value="UniProtKB-KW"/>
</dbReference>
<evidence type="ECO:0000256" key="12">
    <source>
        <dbReference type="ARBA" id="ARBA00034000"/>
    </source>
</evidence>
<organism evidence="18 19">
    <name type="scientific">Tahibacter aquaticus</name>
    <dbReference type="NCBI Taxonomy" id="520092"/>
    <lineage>
        <taxon>Bacteria</taxon>
        <taxon>Pseudomonadati</taxon>
        <taxon>Pseudomonadota</taxon>
        <taxon>Gammaproteobacteria</taxon>
        <taxon>Lysobacterales</taxon>
        <taxon>Rhodanobacteraceae</taxon>
        <taxon>Tahibacter</taxon>
    </lineage>
</organism>
<dbReference type="PANTHER" id="PTHR21581:SF6">
    <property type="entry name" value="TRAFFICKING PROTEIN PARTICLE COMPLEX SUBUNIT 12"/>
    <property type="match status" value="1"/>
</dbReference>
<feature type="signal peptide" evidence="16">
    <location>
        <begin position="1"/>
        <end position="22"/>
    </location>
</feature>
<evidence type="ECO:0000256" key="4">
    <source>
        <dbReference type="ARBA" id="ARBA00012448"/>
    </source>
</evidence>
<evidence type="ECO:0000256" key="1">
    <source>
        <dbReference type="ARBA" id="ARBA00003217"/>
    </source>
</evidence>
<dbReference type="EMBL" id="SNZH01000001">
    <property type="protein sequence ID" value="TDR48930.1"/>
    <property type="molecule type" value="Genomic_DNA"/>
</dbReference>
<dbReference type="Pfam" id="PF07943">
    <property type="entry name" value="PBP5_C"/>
    <property type="match status" value="1"/>
</dbReference>
<dbReference type="InterPro" id="IPR012338">
    <property type="entry name" value="Beta-lactam/transpept-like"/>
</dbReference>
<feature type="chain" id="PRO_5020501854" description="serine-type D-Ala-D-Ala carboxypeptidase" evidence="16">
    <location>
        <begin position="23"/>
        <end position="419"/>
    </location>
</feature>
<dbReference type="InterPro" id="IPR015956">
    <property type="entry name" value="Peniciliin-bd_prot_C_sf"/>
</dbReference>
<dbReference type="RefSeq" id="WP_133817029.1">
    <property type="nucleotide sequence ID" value="NZ_SNZH01000001.1"/>
</dbReference>
<evidence type="ECO:0000256" key="15">
    <source>
        <dbReference type="RuleBase" id="RU004016"/>
    </source>
</evidence>
<evidence type="ECO:0000256" key="3">
    <source>
        <dbReference type="ARBA" id="ARBA00007164"/>
    </source>
</evidence>